<dbReference type="Gene3D" id="3.40.710.10">
    <property type="entry name" value="DD-peptidase/beta-lactamase superfamily"/>
    <property type="match status" value="1"/>
</dbReference>
<keyword evidence="11" id="KW-1185">Reference proteome</keyword>
<dbReference type="Pfam" id="PF00768">
    <property type="entry name" value="Peptidase_S11"/>
    <property type="match status" value="1"/>
</dbReference>
<sequence>MSKLRSIMDKCLPQAFRRLALVLPICVFMAFSPRTAAGQMLSARYASAVLEAGTGRLLFSSNADEPRHPASLTKMMTLYMVFDALRRGEMRLDQRLAMTETASSKPASKLGLPAGRTITLENAIYAVVTKSANDVASLLGEALGEGSEARFAQLMTLRARAIGMSGTTFRNASGLPDIDQVSTARDMAQLGYRLFTDFPEYYHFFRTRTHAMGGITLRNHNRMLDSFEGVDGIKTGYVDASGFNIVTSAVRRNRRIIAVVFGGRSWHERDRHAAVLLEQGFASIGVGQPPLLLASAVASPIMARAAAPVARPSKGQATALRNLSPRPLSSERRQQSSNDRRSSSPPAVVRRGERKRGG</sequence>
<dbReference type="EC" id="3.4.-.-" evidence="10"/>
<evidence type="ECO:0000256" key="8">
    <source>
        <dbReference type="SAM" id="MobiDB-lite"/>
    </source>
</evidence>
<organism evidence="10 11">
    <name type="scientific">Teichococcus globiformis</name>
    <dbReference type="NCBI Taxonomy" id="2307229"/>
    <lineage>
        <taxon>Bacteria</taxon>
        <taxon>Pseudomonadati</taxon>
        <taxon>Pseudomonadota</taxon>
        <taxon>Alphaproteobacteria</taxon>
        <taxon>Acetobacterales</taxon>
        <taxon>Roseomonadaceae</taxon>
        <taxon>Roseomonas</taxon>
    </lineage>
</organism>
<keyword evidence="2" id="KW-0732">Signal</keyword>
<name>A0ABV7FZM9_9PROT</name>
<accession>A0ABV7FZM9</accession>
<evidence type="ECO:0000256" key="5">
    <source>
        <dbReference type="ARBA" id="ARBA00022984"/>
    </source>
</evidence>
<keyword evidence="10" id="KW-0121">Carboxypeptidase</keyword>
<evidence type="ECO:0000256" key="3">
    <source>
        <dbReference type="ARBA" id="ARBA00022801"/>
    </source>
</evidence>
<feature type="compositionally biased region" description="Basic and acidic residues" evidence="8">
    <location>
        <begin position="329"/>
        <end position="342"/>
    </location>
</feature>
<evidence type="ECO:0000259" key="9">
    <source>
        <dbReference type="Pfam" id="PF00768"/>
    </source>
</evidence>
<dbReference type="SUPFAM" id="SSF56601">
    <property type="entry name" value="beta-lactamase/transpeptidase-like"/>
    <property type="match status" value="1"/>
</dbReference>
<reference evidence="11" key="1">
    <citation type="journal article" date="2019" name="Int. J. Syst. Evol. Microbiol.">
        <title>The Global Catalogue of Microorganisms (GCM) 10K type strain sequencing project: providing services to taxonomists for standard genome sequencing and annotation.</title>
        <authorList>
            <consortium name="The Broad Institute Genomics Platform"/>
            <consortium name="The Broad Institute Genome Sequencing Center for Infectious Disease"/>
            <person name="Wu L."/>
            <person name="Ma J."/>
        </authorList>
    </citation>
    <scope>NUCLEOTIDE SEQUENCE [LARGE SCALE GENOMIC DNA]</scope>
    <source>
        <strain evidence="11">KCTC 52094</strain>
    </source>
</reference>
<gene>
    <name evidence="10" type="ORF">ACFOD4_12325</name>
</gene>
<feature type="region of interest" description="Disordered" evidence="8">
    <location>
        <begin position="308"/>
        <end position="358"/>
    </location>
</feature>
<keyword evidence="6" id="KW-0961">Cell wall biogenesis/degradation</keyword>
<dbReference type="InterPro" id="IPR001967">
    <property type="entry name" value="Peptidase_S11_N"/>
</dbReference>
<evidence type="ECO:0000256" key="4">
    <source>
        <dbReference type="ARBA" id="ARBA00022960"/>
    </source>
</evidence>
<keyword evidence="5" id="KW-0573">Peptidoglycan synthesis</keyword>
<dbReference type="PANTHER" id="PTHR21581">
    <property type="entry name" value="D-ALANYL-D-ALANINE CARBOXYPEPTIDASE"/>
    <property type="match status" value="1"/>
</dbReference>
<dbReference type="RefSeq" id="WP_379596803.1">
    <property type="nucleotide sequence ID" value="NZ_JBHRTN010000010.1"/>
</dbReference>
<dbReference type="InterPro" id="IPR012338">
    <property type="entry name" value="Beta-lactam/transpept-like"/>
</dbReference>
<keyword evidence="10" id="KW-0645">Protease</keyword>
<evidence type="ECO:0000256" key="1">
    <source>
        <dbReference type="ARBA" id="ARBA00007164"/>
    </source>
</evidence>
<proteinExistence type="inferred from homology"/>
<evidence type="ECO:0000256" key="2">
    <source>
        <dbReference type="ARBA" id="ARBA00022729"/>
    </source>
</evidence>
<feature type="domain" description="Peptidase S11 D-alanyl-D-alanine carboxypeptidase A N-terminal" evidence="9">
    <location>
        <begin position="48"/>
        <end position="264"/>
    </location>
</feature>
<comment type="caution">
    <text evidence="10">The sequence shown here is derived from an EMBL/GenBank/DDBJ whole genome shotgun (WGS) entry which is preliminary data.</text>
</comment>
<dbReference type="Proteomes" id="UP001595593">
    <property type="component" value="Unassembled WGS sequence"/>
</dbReference>
<evidence type="ECO:0000256" key="6">
    <source>
        <dbReference type="ARBA" id="ARBA00023316"/>
    </source>
</evidence>
<evidence type="ECO:0000313" key="11">
    <source>
        <dbReference type="Proteomes" id="UP001595593"/>
    </source>
</evidence>
<dbReference type="PANTHER" id="PTHR21581:SF6">
    <property type="entry name" value="TRAFFICKING PROTEIN PARTICLE COMPLEX SUBUNIT 12"/>
    <property type="match status" value="1"/>
</dbReference>
<dbReference type="InterPro" id="IPR018044">
    <property type="entry name" value="Peptidase_S11"/>
</dbReference>
<dbReference type="PRINTS" id="PR00725">
    <property type="entry name" value="DADACBPTASE1"/>
</dbReference>
<comment type="similarity">
    <text evidence="1 7">Belongs to the peptidase S11 family.</text>
</comment>
<dbReference type="EMBL" id="JBHRTN010000010">
    <property type="protein sequence ID" value="MFC3125849.1"/>
    <property type="molecule type" value="Genomic_DNA"/>
</dbReference>
<protein>
    <submittedName>
        <fullName evidence="10">D-alanyl-D-alanine carboxypeptidase family protein</fullName>
        <ecNumber evidence="10">3.4.-.-</ecNumber>
    </submittedName>
</protein>
<evidence type="ECO:0000313" key="10">
    <source>
        <dbReference type="EMBL" id="MFC3125849.1"/>
    </source>
</evidence>
<evidence type="ECO:0000256" key="7">
    <source>
        <dbReference type="RuleBase" id="RU004016"/>
    </source>
</evidence>
<dbReference type="GO" id="GO:0004180">
    <property type="term" value="F:carboxypeptidase activity"/>
    <property type="evidence" value="ECO:0007669"/>
    <property type="project" value="UniProtKB-KW"/>
</dbReference>
<keyword evidence="4" id="KW-0133">Cell shape</keyword>
<keyword evidence="3 10" id="KW-0378">Hydrolase</keyword>